<keyword evidence="3" id="KW-1185">Reference proteome</keyword>
<dbReference type="Gene3D" id="3.20.20.220">
    <property type="match status" value="1"/>
</dbReference>
<dbReference type="RefSeq" id="WP_153472579.1">
    <property type="nucleotide sequence ID" value="NZ_QYAZ01000002.1"/>
</dbReference>
<sequence length="302" mass="32913">MPDVQARAAVSRTARRLVHESTLEMTPAYVSAARQRPDALPQGTTIFITWLTGFAFGQTLAACRKVREWGCQPVPHLPARAMADLPMLRMIGQAVTQELHTDTVLLIAGDKAKPAGCLADTLALLQTGTLQESGIRNIYVAGHPEGSPVMQQPGQALSVLRQKQEIGQRDGLDIRIVSQLCLDPAPLLQWERHLRANGITLPVHVGLPGPVPPRMMMRYGMRCGVGPVLPFLKAQRALMHRWSCTSTPEQVIRPVAQVMITTPGALFRGLHFFPCGAVARTLGWREAGGMPRQAYAKGLMSA</sequence>
<name>A0ABQ6VRI6_9PROT</name>
<protein>
    <submittedName>
        <fullName evidence="2">Methylenetetrahydrofolate reductase</fullName>
    </submittedName>
</protein>
<dbReference type="SUPFAM" id="SSF51730">
    <property type="entry name" value="FAD-linked oxidoreductase"/>
    <property type="match status" value="1"/>
</dbReference>
<dbReference type="Proteomes" id="UP000427842">
    <property type="component" value="Unassembled WGS sequence"/>
</dbReference>
<accession>A0ABQ6VRI6</accession>
<evidence type="ECO:0000313" key="3">
    <source>
        <dbReference type="Proteomes" id="UP000427842"/>
    </source>
</evidence>
<organism evidence="2 3">
    <name type="scientific">Komagataeibacter medellinensis</name>
    <dbReference type="NCBI Taxonomy" id="1177712"/>
    <lineage>
        <taxon>Bacteria</taxon>
        <taxon>Pseudomonadati</taxon>
        <taxon>Pseudomonadota</taxon>
        <taxon>Alphaproteobacteria</taxon>
        <taxon>Acetobacterales</taxon>
        <taxon>Acetobacteraceae</taxon>
        <taxon>Komagataeibacter</taxon>
    </lineage>
</organism>
<dbReference type="InterPro" id="IPR029041">
    <property type="entry name" value="FAD-linked_oxidoreductase-like"/>
</dbReference>
<dbReference type="EMBL" id="QYAZ01000002">
    <property type="protein sequence ID" value="KAB8122557.1"/>
    <property type="molecule type" value="Genomic_DNA"/>
</dbReference>
<evidence type="ECO:0000313" key="2">
    <source>
        <dbReference type="EMBL" id="KAB8122557.1"/>
    </source>
</evidence>
<comment type="caution">
    <text evidence="2">The sequence shown here is derived from an EMBL/GenBank/DDBJ whole genome shotgun (WGS) entry which is preliminary data.</text>
</comment>
<evidence type="ECO:0000256" key="1">
    <source>
        <dbReference type="ARBA" id="ARBA00023002"/>
    </source>
</evidence>
<keyword evidence="1" id="KW-0560">Oxidoreductase</keyword>
<gene>
    <name evidence="2" type="ORF">D3W54_15405</name>
</gene>
<reference evidence="2 3" key="1">
    <citation type="submission" date="2018-09" db="EMBL/GenBank/DDBJ databases">
        <title>Genome sequence and characterization of the bcs clusters for the production of nanocellulose from the low pH resistant strain Komagataeibacter medellinensis ID13488.</title>
        <authorList>
            <person name="Hernandez-Arriaga A.M."/>
            <person name="Del Cerro C."/>
            <person name="Urbina L."/>
            <person name="Eceiza A."/>
            <person name="Retegi A."/>
            <person name="Prieto M.A."/>
        </authorList>
    </citation>
    <scope>NUCLEOTIDE SEQUENCE [LARGE SCALE GENOMIC DNA]</scope>
    <source>
        <strain evidence="2 3">ID13488</strain>
    </source>
</reference>
<proteinExistence type="predicted"/>